<dbReference type="Pfam" id="PF20090">
    <property type="entry name" value="DUF6482"/>
    <property type="match status" value="1"/>
</dbReference>
<dbReference type="InterPro" id="IPR045508">
    <property type="entry name" value="DUF6482"/>
</dbReference>
<dbReference type="OrthoDB" id="5600613at2"/>
<organism evidence="1 2">
    <name type="scientific">Halioglobus maricola</name>
    <dbReference type="NCBI Taxonomy" id="2601894"/>
    <lineage>
        <taxon>Bacteria</taxon>
        <taxon>Pseudomonadati</taxon>
        <taxon>Pseudomonadota</taxon>
        <taxon>Gammaproteobacteria</taxon>
        <taxon>Cellvibrionales</taxon>
        <taxon>Halieaceae</taxon>
        <taxon>Halioglobus</taxon>
    </lineage>
</organism>
<dbReference type="EMBL" id="CP036422">
    <property type="protein sequence ID" value="QFU74389.1"/>
    <property type="molecule type" value="Genomic_DNA"/>
</dbReference>
<name>A0A5P9NFU8_9GAMM</name>
<evidence type="ECO:0000313" key="2">
    <source>
        <dbReference type="Proteomes" id="UP000326287"/>
    </source>
</evidence>
<proteinExistence type="predicted"/>
<dbReference type="KEGG" id="halc:EY643_01270"/>
<gene>
    <name evidence="1" type="ORF">EY643_01270</name>
</gene>
<evidence type="ECO:0000313" key="1">
    <source>
        <dbReference type="EMBL" id="QFU74389.1"/>
    </source>
</evidence>
<reference evidence="1 2" key="1">
    <citation type="submission" date="2019-02" db="EMBL/GenBank/DDBJ databases">
        <authorList>
            <person name="Li S.-H."/>
        </authorList>
    </citation>
    <scope>NUCLEOTIDE SEQUENCE [LARGE SCALE GENOMIC DNA]</scope>
    <source>
        <strain evidence="1 2">IMCC14385</strain>
    </source>
</reference>
<sequence length="101" mass="11581">MKISLTQLQQLSTPVAAIVYSLERSIYQVYIRLPDGEALLTEDTGKAFQRRNLQSVREALLSQPVSMLQLRQHSAYDEMIGQPVREHDNLLQLPLSLEQYP</sequence>
<accession>A0A5P9NFU8</accession>
<protein>
    <recommendedName>
        <fullName evidence="3">Na(+)-translocating NADH-quinone reductase subunit B</fullName>
    </recommendedName>
</protein>
<keyword evidence="2" id="KW-1185">Reference proteome</keyword>
<dbReference type="RefSeq" id="WP_152660501.1">
    <property type="nucleotide sequence ID" value="NZ_CP036422.1"/>
</dbReference>
<evidence type="ECO:0008006" key="3">
    <source>
        <dbReference type="Google" id="ProtNLM"/>
    </source>
</evidence>
<dbReference type="AlphaFoldDB" id="A0A5P9NFU8"/>
<dbReference type="Proteomes" id="UP000326287">
    <property type="component" value="Chromosome"/>
</dbReference>